<dbReference type="SUPFAM" id="SSF54593">
    <property type="entry name" value="Glyoxalase/Bleomycin resistance protein/Dihydroxybiphenyl dioxygenase"/>
    <property type="match status" value="1"/>
</dbReference>
<sequence length="134" mass="14648">MSTKIFVNLPVKDLPASRAFFAAAGFTFNEQFSDDNAACLVVSEDIFAMLLVEPFFRTFTDKEIADTTRTTAAIVALGLDDKADVDRIADAALAGGGSDAQKTAHESPMYTRSFHDLDGHHWELFWLDPAMAQG</sequence>
<accession>A0A1I2HNV9</accession>
<organism evidence="2 3">
    <name type="scientific">Actinacidiphila alni</name>
    <dbReference type="NCBI Taxonomy" id="380248"/>
    <lineage>
        <taxon>Bacteria</taxon>
        <taxon>Bacillati</taxon>
        <taxon>Actinomycetota</taxon>
        <taxon>Actinomycetes</taxon>
        <taxon>Kitasatosporales</taxon>
        <taxon>Streptomycetaceae</taxon>
        <taxon>Actinacidiphila</taxon>
    </lineage>
</organism>
<evidence type="ECO:0000259" key="1">
    <source>
        <dbReference type="PROSITE" id="PS51819"/>
    </source>
</evidence>
<dbReference type="AlphaFoldDB" id="A0A1I2HNV9"/>
<protein>
    <recommendedName>
        <fullName evidence="1">VOC domain-containing protein</fullName>
    </recommendedName>
</protein>
<gene>
    <name evidence="2" type="ORF">SAMN05216251_111136</name>
</gene>
<dbReference type="PROSITE" id="PS51819">
    <property type="entry name" value="VOC"/>
    <property type="match status" value="1"/>
</dbReference>
<dbReference type="InterPro" id="IPR053863">
    <property type="entry name" value="Glyoxy/Ble-like_N"/>
</dbReference>
<dbReference type="PANTHER" id="PTHR36503">
    <property type="entry name" value="BLR2520 PROTEIN"/>
    <property type="match status" value="1"/>
</dbReference>
<dbReference type="Gene3D" id="3.10.180.10">
    <property type="entry name" value="2,3-Dihydroxybiphenyl 1,2-Dioxygenase, domain 1"/>
    <property type="match status" value="1"/>
</dbReference>
<dbReference type="RefSeq" id="WP_093714965.1">
    <property type="nucleotide sequence ID" value="NZ_FONG01000011.1"/>
</dbReference>
<reference evidence="3" key="1">
    <citation type="submission" date="2016-10" db="EMBL/GenBank/DDBJ databases">
        <authorList>
            <person name="Varghese N."/>
            <person name="Submissions S."/>
        </authorList>
    </citation>
    <scope>NUCLEOTIDE SEQUENCE [LARGE SCALE GENOMIC DNA]</scope>
    <source>
        <strain evidence="3">CGMCC 4.3510</strain>
    </source>
</reference>
<keyword evidence="3" id="KW-1185">Reference proteome</keyword>
<dbReference type="PANTHER" id="PTHR36503:SF2">
    <property type="entry name" value="BLR2408 PROTEIN"/>
    <property type="match status" value="1"/>
</dbReference>
<feature type="domain" description="VOC" evidence="1">
    <location>
        <begin position="2"/>
        <end position="127"/>
    </location>
</feature>
<evidence type="ECO:0000313" key="2">
    <source>
        <dbReference type="EMBL" id="SFF31382.1"/>
    </source>
</evidence>
<dbReference type="EMBL" id="FONG01000011">
    <property type="protein sequence ID" value="SFF31382.1"/>
    <property type="molecule type" value="Genomic_DNA"/>
</dbReference>
<evidence type="ECO:0000313" key="3">
    <source>
        <dbReference type="Proteomes" id="UP000199323"/>
    </source>
</evidence>
<dbReference type="Proteomes" id="UP000199323">
    <property type="component" value="Unassembled WGS sequence"/>
</dbReference>
<dbReference type="Pfam" id="PF22677">
    <property type="entry name" value="Ble-like_N"/>
    <property type="match status" value="1"/>
</dbReference>
<name>A0A1I2HNV9_9ACTN</name>
<proteinExistence type="predicted"/>
<dbReference type="InterPro" id="IPR029068">
    <property type="entry name" value="Glyas_Bleomycin-R_OHBP_Dase"/>
</dbReference>
<dbReference type="STRING" id="380248.SAMN05216251_111136"/>
<dbReference type="OrthoDB" id="4265398at2"/>
<dbReference type="InterPro" id="IPR037523">
    <property type="entry name" value="VOC_core"/>
</dbReference>